<feature type="domain" description="Novel STAND NTPase 1" evidence="2">
    <location>
        <begin position="2"/>
        <end position="78"/>
    </location>
</feature>
<evidence type="ECO:0000259" key="2">
    <source>
        <dbReference type="Pfam" id="PF20703"/>
    </source>
</evidence>
<sequence length="287" mass="32213">MPRAELDLSGDTGDVDQVLERLARARLITLDDDTVDLAHEALITSWPRLRSRIDDDRERLLTHRRLTEAAQAWAQLQYHRDSLWRGTRLTAAEEHWPTSAQHQSLTLLERDCLRASTAARRKSPRLRHTLVAVVSVLVVLASVAGGLALQQRHNAQRRYEEQEGRRAAMTAASLLASPSKRDRVLGMKLSVAAWRLASVEETQAVLTQARFVHLTQEPLSFSPHLNSPIPRQGGLQRTLAMARSSSMSYGPVLELAEIADSFCAYFGGGPSRREWKALLLTPYRRVC</sequence>
<name>A0A918ZVM3_9ACTN</name>
<keyword evidence="1" id="KW-0472">Membrane</keyword>
<gene>
    <name evidence="3" type="ORF">GCM10018785_46320</name>
</gene>
<dbReference type="EMBL" id="BNBT01000078">
    <property type="protein sequence ID" value="GHE72878.1"/>
    <property type="molecule type" value="Genomic_DNA"/>
</dbReference>
<dbReference type="RefSeq" id="WP_190137946.1">
    <property type="nucleotide sequence ID" value="NZ_BNBT01000078.1"/>
</dbReference>
<dbReference type="InterPro" id="IPR049052">
    <property type="entry name" value="nSTAND1"/>
</dbReference>
<dbReference type="Pfam" id="PF20703">
    <property type="entry name" value="nSTAND1"/>
    <property type="match status" value="1"/>
</dbReference>
<feature type="transmembrane region" description="Helical" evidence="1">
    <location>
        <begin position="130"/>
        <end position="149"/>
    </location>
</feature>
<keyword evidence="4" id="KW-1185">Reference proteome</keyword>
<accession>A0A918ZVM3</accession>
<dbReference type="Proteomes" id="UP000608024">
    <property type="component" value="Unassembled WGS sequence"/>
</dbReference>
<evidence type="ECO:0000313" key="4">
    <source>
        <dbReference type="Proteomes" id="UP000608024"/>
    </source>
</evidence>
<keyword evidence="1" id="KW-1133">Transmembrane helix</keyword>
<comment type="caution">
    <text evidence="3">The sequence shown here is derived from an EMBL/GenBank/DDBJ whole genome shotgun (WGS) entry which is preliminary data.</text>
</comment>
<evidence type="ECO:0000313" key="3">
    <source>
        <dbReference type="EMBL" id="GHE72878.1"/>
    </source>
</evidence>
<protein>
    <recommendedName>
        <fullName evidence="2">Novel STAND NTPase 1 domain-containing protein</fullName>
    </recommendedName>
</protein>
<proteinExistence type="predicted"/>
<keyword evidence="1" id="KW-0812">Transmembrane</keyword>
<dbReference type="AlphaFoldDB" id="A0A918ZVM3"/>
<organism evidence="3 4">
    <name type="scientific">Streptomyces longispororuber</name>
    <dbReference type="NCBI Taxonomy" id="68230"/>
    <lineage>
        <taxon>Bacteria</taxon>
        <taxon>Bacillati</taxon>
        <taxon>Actinomycetota</taxon>
        <taxon>Actinomycetes</taxon>
        <taxon>Kitasatosporales</taxon>
        <taxon>Streptomycetaceae</taxon>
        <taxon>Streptomyces</taxon>
    </lineage>
</organism>
<evidence type="ECO:0000256" key="1">
    <source>
        <dbReference type="SAM" id="Phobius"/>
    </source>
</evidence>
<reference evidence="3" key="1">
    <citation type="journal article" date="2014" name="Int. J. Syst. Evol. Microbiol.">
        <title>Complete genome sequence of Corynebacterium casei LMG S-19264T (=DSM 44701T), isolated from a smear-ripened cheese.</title>
        <authorList>
            <consortium name="US DOE Joint Genome Institute (JGI-PGF)"/>
            <person name="Walter F."/>
            <person name="Albersmeier A."/>
            <person name="Kalinowski J."/>
            <person name="Ruckert C."/>
        </authorList>
    </citation>
    <scope>NUCLEOTIDE SEQUENCE</scope>
    <source>
        <strain evidence="3">JCM 4784</strain>
    </source>
</reference>
<reference evidence="3" key="2">
    <citation type="submission" date="2020-09" db="EMBL/GenBank/DDBJ databases">
        <authorList>
            <person name="Sun Q."/>
            <person name="Ohkuma M."/>
        </authorList>
    </citation>
    <scope>NUCLEOTIDE SEQUENCE</scope>
    <source>
        <strain evidence="3">JCM 4784</strain>
    </source>
</reference>